<dbReference type="NCBIfam" id="TIGR00380">
    <property type="entry name" value="cobal_cbiB"/>
    <property type="match status" value="1"/>
</dbReference>
<keyword evidence="8 9" id="KW-0472">Membrane</keyword>
<dbReference type="PANTHER" id="PTHR34308:SF1">
    <property type="entry name" value="COBALAMIN BIOSYNTHESIS PROTEIN CBIB"/>
    <property type="match status" value="1"/>
</dbReference>
<keyword evidence="7 9" id="KW-1133">Transmembrane helix</keyword>
<dbReference type="Proteomes" id="UP001207408">
    <property type="component" value="Unassembled WGS sequence"/>
</dbReference>
<dbReference type="GO" id="GO:0009236">
    <property type="term" value="P:cobalamin biosynthetic process"/>
    <property type="evidence" value="ECO:0007669"/>
    <property type="project" value="UniProtKB-UniRule"/>
</dbReference>
<dbReference type="GO" id="GO:0005886">
    <property type="term" value="C:plasma membrane"/>
    <property type="evidence" value="ECO:0007669"/>
    <property type="project" value="UniProtKB-SubCell"/>
</dbReference>
<dbReference type="InterPro" id="IPR004485">
    <property type="entry name" value="Cobalamin_biosynth_CobD/CbiB"/>
</dbReference>
<evidence type="ECO:0000256" key="8">
    <source>
        <dbReference type="ARBA" id="ARBA00023136"/>
    </source>
</evidence>
<feature type="transmembrane region" description="Helical" evidence="9">
    <location>
        <begin position="289"/>
        <end position="309"/>
    </location>
</feature>
<comment type="subcellular location">
    <subcellularLocation>
        <location evidence="1 9">Cell membrane</location>
        <topology evidence="1 9">Multi-pass membrane protein</topology>
    </subcellularLocation>
</comment>
<protein>
    <recommendedName>
        <fullName evidence="9">Cobalamin biosynthesis protein CobD</fullName>
    </recommendedName>
</protein>
<proteinExistence type="inferred from homology"/>
<reference evidence="10" key="1">
    <citation type="submission" date="2022-10" db="EMBL/GenBank/DDBJ databases">
        <authorList>
            <person name="Yu W.X."/>
        </authorList>
    </citation>
    <scope>NUCLEOTIDE SEQUENCE</scope>
    <source>
        <strain evidence="10">D04</strain>
    </source>
</reference>
<evidence type="ECO:0000256" key="3">
    <source>
        <dbReference type="ARBA" id="ARBA00006263"/>
    </source>
</evidence>
<evidence type="ECO:0000256" key="7">
    <source>
        <dbReference type="ARBA" id="ARBA00022989"/>
    </source>
</evidence>
<comment type="caution">
    <text evidence="10">The sequence shown here is derived from an EMBL/GenBank/DDBJ whole genome shotgun (WGS) entry which is preliminary data.</text>
</comment>
<name>A0AAE3SL39_9BACT</name>
<evidence type="ECO:0000256" key="2">
    <source>
        <dbReference type="ARBA" id="ARBA00004953"/>
    </source>
</evidence>
<accession>A0AAE3SL39</accession>
<evidence type="ECO:0000256" key="4">
    <source>
        <dbReference type="ARBA" id="ARBA00022475"/>
    </source>
</evidence>
<evidence type="ECO:0000256" key="5">
    <source>
        <dbReference type="ARBA" id="ARBA00022573"/>
    </source>
</evidence>
<evidence type="ECO:0000256" key="1">
    <source>
        <dbReference type="ARBA" id="ARBA00004651"/>
    </source>
</evidence>
<keyword evidence="4 9" id="KW-1003">Cell membrane</keyword>
<dbReference type="GO" id="GO:0015420">
    <property type="term" value="F:ABC-type vitamin B12 transporter activity"/>
    <property type="evidence" value="ECO:0007669"/>
    <property type="project" value="UniProtKB-UniRule"/>
</dbReference>
<evidence type="ECO:0000313" key="10">
    <source>
        <dbReference type="EMBL" id="MCW3807024.1"/>
    </source>
</evidence>
<evidence type="ECO:0000313" key="11">
    <source>
        <dbReference type="Proteomes" id="UP001207408"/>
    </source>
</evidence>
<gene>
    <name evidence="10" type="primary">cbiB</name>
    <name evidence="9" type="synonym">cobD</name>
    <name evidence="10" type="ORF">OM074_15410</name>
</gene>
<feature type="transmembrane region" description="Helical" evidence="9">
    <location>
        <begin position="83"/>
        <end position="100"/>
    </location>
</feature>
<dbReference type="Pfam" id="PF03186">
    <property type="entry name" value="CobD_Cbib"/>
    <property type="match status" value="1"/>
</dbReference>
<organism evidence="10 11">
    <name type="scientific">Plebeiibacterium marinum</name>
    <dbReference type="NCBI Taxonomy" id="2992111"/>
    <lineage>
        <taxon>Bacteria</taxon>
        <taxon>Pseudomonadati</taxon>
        <taxon>Bacteroidota</taxon>
        <taxon>Bacteroidia</taxon>
        <taxon>Marinilabiliales</taxon>
        <taxon>Marinilabiliaceae</taxon>
        <taxon>Plebeiibacterium</taxon>
    </lineage>
</organism>
<evidence type="ECO:0000256" key="6">
    <source>
        <dbReference type="ARBA" id="ARBA00022692"/>
    </source>
</evidence>
<evidence type="ECO:0000256" key="9">
    <source>
        <dbReference type="HAMAP-Rule" id="MF_00024"/>
    </source>
</evidence>
<comment type="function">
    <text evidence="9">Converts cobyric acid to cobinamide by the addition of aminopropanol on the F carboxylic group.</text>
</comment>
<comment type="caution">
    <text evidence="9">Lacks conserved residue(s) required for the propagation of feature annotation.</text>
</comment>
<dbReference type="HAMAP" id="MF_00024">
    <property type="entry name" value="CobD_CbiB"/>
    <property type="match status" value="1"/>
</dbReference>
<keyword evidence="11" id="KW-1185">Reference proteome</keyword>
<feature type="transmembrane region" description="Helical" evidence="9">
    <location>
        <begin position="53"/>
        <end position="71"/>
    </location>
</feature>
<comment type="pathway">
    <text evidence="2 9">Cofactor biosynthesis; adenosylcobalamin biosynthesis.</text>
</comment>
<comment type="similarity">
    <text evidence="3 9">Belongs to the CobD/CbiB family.</text>
</comment>
<keyword evidence="6 9" id="KW-0812">Transmembrane</keyword>
<dbReference type="PANTHER" id="PTHR34308">
    <property type="entry name" value="COBALAMIN BIOSYNTHESIS PROTEIN CBIB"/>
    <property type="match status" value="1"/>
</dbReference>
<dbReference type="EMBL" id="JAPDPI010000035">
    <property type="protein sequence ID" value="MCW3807024.1"/>
    <property type="molecule type" value="Genomic_DNA"/>
</dbReference>
<dbReference type="AlphaFoldDB" id="A0AAE3SL39"/>
<dbReference type="GO" id="GO:0048472">
    <property type="term" value="F:threonine-phosphate decarboxylase activity"/>
    <property type="evidence" value="ECO:0007669"/>
    <property type="project" value="InterPro"/>
</dbReference>
<sequence length="311" mass="34540">MITTTLLIVAIGFILDLLIGDPYSMPHPIKLFGKAINFGETILNKGNQRFAKGAIMSVLLILCTYFVFVCIEKMISLNTYMEIIVGSIFVFYGLANRTLINEVRKVDRVLSKEGLEAGRKQLSFIVGRDTSRLDEQSIRKAALETLSENLSDGVIAPLFYLFIGGIPFMFAYKMVNTLDSMIGYKNERYKDFGCIAAKVDDVFNFIPARITALLIAAVSFKSRSFTYIFKYGNQHSSPNAGYPEAALAGALNCRFGGPSEYFGIVVNKPYIGEKKTILTSKDITYSCRINLKASLFFLILGLGTLFMLASL</sequence>
<dbReference type="RefSeq" id="WP_301201026.1">
    <property type="nucleotide sequence ID" value="NZ_JAPDPI010000035.1"/>
</dbReference>
<feature type="transmembrane region" description="Helical" evidence="9">
    <location>
        <begin position="154"/>
        <end position="172"/>
    </location>
</feature>
<keyword evidence="5 9" id="KW-0169">Cobalamin biosynthesis</keyword>